<dbReference type="EMBL" id="BOQL01000050">
    <property type="protein sequence ID" value="GIM74398.1"/>
    <property type="molecule type" value="Genomic_DNA"/>
</dbReference>
<organism evidence="5 6">
    <name type="scientific">Actinoplanes auranticolor</name>
    <dbReference type="NCBI Taxonomy" id="47988"/>
    <lineage>
        <taxon>Bacteria</taxon>
        <taxon>Bacillati</taxon>
        <taxon>Actinomycetota</taxon>
        <taxon>Actinomycetes</taxon>
        <taxon>Micromonosporales</taxon>
        <taxon>Micromonosporaceae</taxon>
        <taxon>Actinoplanes</taxon>
    </lineage>
</organism>
<dbReference type="Proteomes" id="UP000681340">
    <property type="component" value="Unassembled WGS sequence"/>
</dbReference>
<evidence type="ECO:0000256" key="2">
    <source>
        <dbReference type="ARBA" id="ARBA00023125"/>
    </source>
</evidence>
<dbReference type="PROSITE" id="PS01124">
    <property type="entry name" value="HTH_ARAC_FAMILY_2"/>
    <property type="match status" value="1"/>
</dbReference>
<dbReference type="GO" id="GO:0043565">
    <property type="term" value="F:sequence-specific DNA binding"/>
    <property type="evidence" value="ECO:0007669"/>
    <property type="project" value="InterPro"/>
</dbReference>
<dbReference type="AlphaFoldDB" id="A0A919VZ84"/>
<dbReference type="RefSeq" id="WP_212991987.1">
    <property type="nucleotide sequence ID" value="NZ_BAABEA010000030.1"/>
</dbReference>
<reference evidence="5" key="1">
    <citation type="submission" date="2021-03" db="EMBL/GenBank/DDBJ databases">
        <title>Whole genome shotgun sequence of Actinoplanes auranticolor NBRC 12245.</title>
        <authorList>
            <person name="Komaki H."/>
            <person name="Tamura T."/>
        </authorList>
    </citation>
    <scope>NUCLEOTIDE SEQUENCE</scope>
    <source>
        <strain evidence="5">NBRC 12245</strain>
    </source>
</reference>
<evidence type="ECO:0000256" key="1">
    <source>
        <dbReference type="ARBA" id="ARBA00023015"/>
    </source>
</evidence>
<keyword evidence="2" id="KW-0238">DNA-binding</keyword>
<dbReference type="InterPro" id="IPR009057">
    <property type="entry name" value="Homeodomain-like_sf"/>
</dbReference>
<dbReference type="PANTHER" id="PTHR46796">
    <property type="entry name" value="HTH-TYPE TRANSCRIPTIONAL ACTIVATOR RHAS-RELATED"/>
    <property type="match status" value="1"/>
</dbReference>
<dbReference type="GO" id="GO:0003700">
    <property type="term" value="F:DNA-binding transcription factor activity"/>
    <property type="evidence" value="ECO:0007669"/>
    <property type="project" value="InterPro"/>
</dbReference>
<dbReference type="InterPro" id="IPR050204">
    <property type="entry name" value="AraC_XylS_family_regulators"/>
</dbReference>
<evidence type="ECO:0000313" key="5">
    <source>
        <dbReference type="EMBL" id="GIM74398.1"/>
    </source>
</evidence>
<dbReference type="Gene3D" id="1.10.10.60">
    <property type="entry name" value="Homeodomain-like"/>
    <property type="match status" value="2"/>
</dbReference>
<keyword evidence="1" id="KW-0805">Transcription regulation</keyword>
<dbReference type="SUPFAM" id="SSF46689">
    <property type="entry name" value="Homeodomain-like"/>
    <property type="match status" value="2"/>
</dbReference>
<gene>
    <name evidence="5" type="ORF">Aau02nite_60780</name>
</gene>
<dbReference type="SMART" id="SM00342">
    <property type="entry name" value="HTH_ARAC"/>
    <property type="match status" value="1"/>
</dbReference>
<protein>
    <submittedName>
        <fullName evidence="5">AraC family transcriptional regulator</fullName>
    </submittedName>
</protein>
<dbReference type="InterPro" id="IPR018060">
    <property type="entry name" value="HTH_AraC"/>
</dbReference>
<name>A0A919VZ84_9ACTN</name>
<proteinExistence type="predicted"/>
<keyword evidence="6" id="KW-1185">Reference proteome</keyword>
<sequence>MVSHFENAVVRAVEMMRANMGEPVTVDDMARAAMFSKFHFTRIFQRVTGISPGRFLSAMRLQEAKDLLLSTSMNVADISVHVGYNSVGTFSSRFTRSVGLPPTEYRRSRGVSHMVLSAEPEENSSEHSEGVVAGYISVPSSAEVDVTFIGLFNTWVPEGRPVRCAIQRGSGRFILDKVPDGIWYLLCQGVVKDAPEAGPDSLIPPALRVGSFGPIRIHQGNAVHANVRLRTARVYDPPLLLALPDERTVTPIRPHRQHVGLVGRAA</sequence>
<dbReference type="PRINTS" id="PR00032">
    <property type="entry name" value="HTHARAC"/>
</dbReference>
<dbReference type="PANTHER" id="PTHR46796:SF2">
    <property type="entry name" value="TRANSCRIPTIONAL REGULATORY PROTEIN"/>
    <property type="match status" value="1"/>
</dbReference>
<evidence type="ECO:0000259" key="4">
    <source>
        <dbReference type="PROSITE" id="PS01124"/>
    </source>
</evidence>
<evidence type="ECO:0000256" key="3">
    <source>
        <dbReference type="ARBA" id="ARBA00023163"/>
    </source>
</evidence>
<dbReference type="InterPro" id="IPR020449">
    <property type="entry name" value="Tscrpt_reg_AraC-type_HTH"/>
</dbReference>
<dbReference type="Pfam" id="PF12833">
    <property type="entry name" value="HTH_18"/>
    <property type="match status" value="1"/>
</dbReference>
<keyword evidence="3" id="KW-0804">Transcription</keyword>
<comment type="caution">
    <text evidence="5">The sequence shown here is derived from an EMBL/GenBank/DDBJ whole genome shotgun (WGS) entry which is preliminary data.</text>
</comment>
<accession>A0A919VZ84</accession>
<dbReference type="InterPro" id="IPR018062">
    <property type="entry name" value="HTH_AraC-typ_CS"/>
</dbReference>
<dbReference type="PROSITE" id="PS00041">
    <property type="entry name" value="HTH_ARAC_FAMILY_1"/>
    <property type="match status" value="1"/>
</dbReference>
<evidence type="ECO:0000313" key="6">
    <source>
        <dbReference type="Proteomes" id="UP000681340"/>
    </source>
</evidence>
<feature type="domain" description="HTH araC/xylS-type" evidence="4">
    <location>
        <begin position="10"/>
        <end position="108"/>
    </location>
</feature>